<organism evidence="2 3">
    <name type="scientific">Salicibibacter cibarius</name>
    <dbReference type="NCBI Taxonomy" id="2743000"/>
    <lineage>
        <taxon>Bacteria</taxon>
        <taxon>Bacillati</taxon>
        <taxon>Bacillota</taxon>
        <taxon>Bacilli</taxon>
        <taxon>Bacillales</taxon>
        <taxon>Bacillaceae</taxon>
        <taxon>Salicibibacter</taxon>
    </lineage>
</organism>
<evidence type="ECO:0008006" key="4">
    <source>
        <dbReference type="Google" id="ProtNLM"/>
    </source>
</evidence>
<keyword evidence="1" id="KW-0472">Membrane</keyword>
<evidence type="ECO:0000313" key="2">
    <source>
        <dbReference type="EMBL" id="QQK77616.1"/>
    </source>
</evidence>
<dbReference type="KEGG" id="scia:HUG15_19860"/>
<keyword evidence="3" id="KW-1185">Reference proteome</keyword>
<feature type="transmembrane region" description="Helical" evidence="1">
    <location>
        <begin position="63"/>
        <end position="82"/>
    </location>
</feature>
<evidence type="ECO:0000256" key="1">
    <source>
        <dbReference type="SAM" id="Phobius"/>
    </source>
</evidence>
<feature type="transmembrane region" description="Helical" evidence="1">
    <location>
        <begin position="179"/>
        <end position="200"/>
    </location>
</feature>
<accession>A0A7T6Z6C5</accession>
<sequence>MAKRQRTGKKLILLDLLFYAIFPLFIWNFGRELLGDYAAMLISTIPGIAYTIYRYLLEKQFNIAGLFIIGTLALGTTVNLLSGSAEQMLWNGVYLGLFYVVVHFVALIFKRPFALYFAVDFAYLQGYARKDSTTLFFQKGIFKWFQFIQVIFIIRGLFMAGLQAFLLQKYGVDGYNEMLIYRQIAGWFFGILIMGMFFYTKVPVQSFFDKQRNIPT</sequence>
<dbReference type="RefSeq" id="WP_200125113.1">
    <property type="nucleotide sequence ID" value="NZ_CP054705.1"/>
</dbReference>
<evidence type="ECO:0000313" key="3">
    <source>
        <dbReference type="Proteomes" id="UP000595823"/>
    </source>
</evidence>
<feature type="transmembrane region" description="Helical" evidence="1">
    <location>
        <begin position="144"/>
        <end position="167"/>
    </location>
</feature>
<name>A0A7T6Z6C5_9BACI</name>
<gene>
    <name evidence="2" type="ORF">HUG15_19860</name>
</gene>
<dbReference type="EMBL" id="CP054705">
    <property type="protein sequence ID" value="QQK77616.1"/>
    <property type="molecule type" value="Genomic_DNA"/>
</dbReference>
<feature type="transmembrane region" description="Helical" evidence="1">
    <location>
        <begin position="37"/>
        <end position="56"/>
    </location>
</feature>
<proteinExistence type="predicted"/>
<keyword evidence="1" id="KW-1133">Transmembrane helix</keyword>
<dbReference type="NCBIfam" id="NF041646">
    <property type="entry name" value="VC0807_fam"/>
    <property type="match status" value="1"/>
</dbReference>
<dbReference type="AlphaFoldDB" id="A0A7T6Z6C5"/>
<protein>
    <recommendedName>
        <fullName evidence="4">DUF3159 domain-containing protein</fullName>
    </recommendedName>
</protein>
<feature type="transmembrane region" description="Helical" evidence="1">
    <location>
        <begin position="88"/>
        <end position="109"/>
    </location>
</feature>
<keyword evidence="1" id="KW-0812">Transmembrane</keyword>
<dbReference type="Proteomes" id="UP000595823">
    <property type="component" value="Chromosome"/>
</dbReference>
<reference evidence="2 3" key="1">
    <citation type="submission" date="2020-06" db="EMBL/GenBank/DDBJ databases">
        <title>Genomic analysis of Salicibibacter sp. NKC5-3.</title>
        <authorList>
            <person name="Oh Y.J."/>
        </authorList>
    </citation>
    <scope>NUCLEOTIDE SEQUENCE [LARGE SCALE GENOMIC DNA]</scope>
    <source>
        <strain evidence="2 3">NKC5-3</strain>
    </source>
</reference>
<feature type="transmembrane region" description="Helical" evidence="1">
    <location>
        <begin position="12"/>
        <end position="31"/>
    </location>
</feature>